<dbReference type="STRING" id="999630.TUZN_0198"/>
<dbReference type="HOGENOM" id="CLU_1514698_0_0_2"/>
<protein>
    <submittedName>
        <fullName evidence="2">Uncharacterized protein</fullName>
    </submittedName>
</protein>
<gene>
    <name evidence="2" type="ordered locus">TUZN_0198</name>
</gene>
<accession>F2L1V7</accession>
<dbReference type="AlphaFoldDB" id="F2L1V7"/>
<sequence>MSNTTRGVYRPLARVAGVNLRSRPPPFVDRASILKTALTALGVYDVAAIFLFNLQGYLLYAAAPTAVALALAYFLYRLSPAERRRHFLDVKVIGGDAAAAADRLRARVEELERRGVGGEEMLALKLMLVKALLDSGRREEARRLFGEIERAVSSAELDRHLEVMYRALKEELESSGR</sequence>
<reference key="2">
    <citation type="submission" date="2011-03" db="EMBL/GenBank/DDBJ databases">
        <title>Complete genome sequence of the thermoacidophilic crenarchaeon Thermoproteus uzoniensis 768-20.</title>
        <authorList>
            <person name="Mardanov A.V."/>
            <person name="Gumerov V.M."/>
            <person name="Beletsky A.V."/>
            <person name="Prokofeva M.I."/>
            <person name="Bonch-Osmolovskaya E.A."/>
            <person name="Ravin N.V."/>
            <person name="Skryabin K.G."/>
        </authorList>
    </citation>
    <scope>NUCLEOTIDE SEQUENCE</scope>
    <source>
        <strain>768-20</strain>
    </source>
</reference>
<organism evidence="2 3">
    <name type="scientific">Thermoproteus uzoniensis (strain 768-20)</name>
    <dbReference type="NCBI Taxonomy" id="999630"/>
    <lineage>
        <taxon>Archaea</taxon>
        <taxon>Thermoproteota</taxon>
        <taxon>Thermoprotei</taxon>
        <taxon>Thermoproteales</taxon>
        <taxon>Thermoproteaceae</taxon>
        <taxon>Thermoproteus</taxon>
    </lineage>
</organism>
<feature type="transmembrane region" description="Helical" evidence="1">
    <location>
        <begin position="58"/>
        <end position="76"/>
    </location>
</feature>
<evidence type="ECO:0000313" key="3">
    <source>
        <dbReference type="Proteomes" id="UP000008138"/>
    </source>
</evidence>
<feature type="transmembrane region" description="Helical" evidence="1">
    <location>
        <begin position="33"/>
        <end position="52"/>
    </location>
</feature>
<keyword evidence="1" id="KW-0472">Membrane</keyword>
<evidence type="ECO:0000256" key="1">
    <source>
        <dbReference type="SAM" id="Phobius"/>
    </source>
</evidence>
<dbReference type="Proteomes" id="UP000008138">
    <property type="component" value="Chromosome"/>
</dbReference>
<keyword evidence="1" id="KW-1133">Transmembrane helix</keyword>
<proteinExistence type="predicted"/>
<dbReference type="EMBL" id="CP002590">
    <property type="protein sequence ID" value="AEA11698.1"/>
    <property type="molecule type" value="Genomic_DNA"/>
</dbReference>
<dbReference type="KEGG" id="tuz:TUZN_0198"/>
<keyword evidence="3" id="KW-1185">Reference proteome</keyword>
<keyword evidence="1" id="KW-0812">Transmembrane</keyword>
<evidence type="ECO:0000313" key="2">
    <source>
        <dbReference type="EMBL" id="AEA11698.1"/>
    </source>
</evidence>
<name>F2L1V7_THEU7</name>
<reference evidence="2 3" key="1">
    <citation type="journal article" date="2011" name="J. Bacteriol.">
        <title>Complete genome sequence of the thermoacidophilic crenarchaeon Thermoproteus uzoniensis 768-20.</title>
        <authorList>
            <person name="Mardanov A.V."/>
            <person name="Gumerov V.M."/>
            <person name="Beletsky A.V."/>
            <person name="Prokofeva M.I."/>
            <person name="Bonch-Osmolovskaya E.A."/>
            <person name="Ravin N.V."/>
            <person name="Skryabin K.G."/>
        </authorList>
    </citation>
    <scope>NUCLEOTIDE SEQUENCE [LARGE SCALE GENOMIC DNA]</scope>
    <source>
        <strain evidence="2 3">768-20</strain>
    </source>
</reference>